<dbReference type="GO" id="GO:0008658">
    <property type="term" value="F:penicillin binding"/>
    <property type="evidence" value="ECO:0007669"/>
    <property type="project" value="InterPro"/>
</dbReference>
<keyword evidence="13 19" id="KW-0472">Membrane</keyword>
<dbReference type="Gene3D" id="1.10.3810.10">
    <property type="entry name" value="Biosynthetic peptidoglycan transglycosylase-like"/>
    <property type="match status" value="1"/>
</dbReference>
<dbReference type="GO" id="GO:0008955">
    <property type="term" value="F:peptidoglycan glycosyltransferase activity"/>
    <property type="evidence" value="ECO:0007669"/>
    <property type="project" value="UniProtKB-EC"/>
</dbReference>
<keyword evidence="9" id="KW-0378">Hydrolase</keyword>
<proteinExistence type="inferred from homology"/>
<dbReference type="AlphaFoldDB" id="A0A3L7K2T6"/>
<reference evidence="22 23" key="1">
    <citation type="submission" date="2018-10" db="EMBL/GenBank/DDBJ databases">
        <title>Falsibacillus sp. genome draft.</title>
        <authorList>
            <person name="Shi S."/>
        </authorList>
    </citation>
    <scope>NUCLEOTIDE SEQUENCE [LARGE SCALE GENOMIC DNA]</scope>
    <source>
        <strain evidence="22 23">GY 10110</strain>
    </source>
</reference>
<evidence type="ECO:0000256" key="18">
    <source>
        <dbReference type="SAM" id="MobiDB-lite"/>
    </source>
</evidence>
<dbReference type="Gene3D" id="6.20.370.110">
    <property type="match status" value="1"/>
</dbReference>
<feature type="domain" description="Glycosyl transferase family 51" evidence="21">
    <location>
        <begin position="69"/>
        <end position="241"/>
    </location>
</feature>
<dbReference type="InterPro" id="IPR050396">
    <property type="entry name" value="Glycosyltr_51/Transpeptidase"/>
</dbReference>
<evidence type="ECO:0000256" key="6">
    <source>
        <dbReference type="ARBA" id="ARBA00022676"/>
    </source>
</evidence>
<accession>A0A3L7K2T6</accession>
<dbReference type="InterPro" id="IPR023346">
    <property type="entry name" value="Lysozyme-like_dom_sf"/>
</dbReference>
<keyword evidence="3" id="KW-1003">Cell membrane</keyword>
<evidence type="ECO:0000256" key="16">
    <source>
        <dbReference type="ARBA" id="ARBA00034000"/>
    </source>
</evidence>
<dbReference type="GO" id="GO:0008360">
    <property type="term" value="P:regulation of cell shape"/>
    <property type="evidence" value="ECO:0007669"/>
    <property type="project" value="UniProtKB-KW"/>
</dbReference>
<dbReference type="InterPro" id="IPR036950">
    <property type="entry name" value="PBP_transglycosylase"/>
</dbReference>
<dbReference type="Pfam" id="PF00912">
    <property type="entry name" value="Transgly"/>
    <property type="match status" value="1"/>
</dbReference>
<keyword evidence="11" id="KW-0573">Peptidoglycan synthesis</keyword>
<dbReference type="GO" id="GO:0030288">
    <property type="term" value="C:outer membrane-bounded periplasmic space"/>
    <property type="evidence" value="ECO:0007669"/>
    <property type="project" value="TreeGrafter"/>
</dbReference>
<dbReference type="Proteomes" id="UP000276770">
    <property type="component" value="Unassembled WGS sequence"/>
</dbReference>
<dbReference type="OrthoDB" id="9766909at2"/>
<evidence type="ECO:0000256" key="4">
    <source>
        <dbReference type="ARBA" id="ARBA00022645"/>
    </source>
</evidence>
<evidence type="ECO:0000256" key="14">
    <source>
        <dbReference type="ARBA" id="ARBA00023268"/>
    </source>
</evidence>
<evidence type="ECO:0000256" key="13">
    <source>
        <dbReference type="ARBA" id="ARBA00023136"/>
    </source>
</evidence>
<comment type="catalytic activity">
    <reaction evidence="17">
        <text>[GlcNAc-(1-&gt;4)-Mur2Ac(oyl-L-Ala-gamma-D-Glu-L-Lys-D-Ala-D-Ala)](n)-di-trans,octa-cis-undecaprenyl diphosphate + beta-D-GlcNAc-(1-&gt;4)-Mur2Ac(oyl-L-Ala-gamma-D-Glu-L-Lys-D-Ala-D-Ala)-di-trans,octa-cis-undecaprenyl diphosphate = [GlcNAc-(1-&gt;4)-Mur2Ac(oyl-L-Ala-gamma-D-Glu-L-Lys-D-Ala-D-Ala)](n+1)-di-trans,octa-cis-undecaprenyl diphosphate + di-trans,octa-cis-undecaprenyl diphosphate + H(+)</text>
        <dbReference type="Rhea" id="RHEA:23708"/>
        <dbReference type="Rhea" id="RHEA-COMP:9602"/>
        <dbReference type="Rhea" id="RHEA-COMP:9603"/>
        <dbReference type="ChEBI" id="CHEBI:15378"/>
        <dbReference type="ChEBI" id="CHEBI:58405"/>
        <dbReference type="ChEBI" id="CHEBI:60033"/>
        <dbReference type="ChEBI" id="CHEBI:78435"/>
        <dbReference type="EC" id="2.4.99.28"/>
    </reaction>
</comment>
<keyword evidence="10" id="KW-0133">Cell shape</keyword>
<name>A0A3L7K2T6_9BACI</name>
<evidence type="ECO:0000256" key="1">
    <source>
        <dbReference type="ARBA" id="ARBA00007090"/>
    </source>
</evidence>
<evidence type="ECO:0000259" key="20">
    <source>
        <dbReference type="Pfam" id="PF00905"/>
    </source>
</evidence>
<keyword evidence="6" id="KW-0328">Glycosyltransferase</keyword>
<dbReference type="NCBIfam" id="TIGR02074">
    <property type="entry name" value="PBP_1a_fam"/>
    <property type="match status" value="1"/>
</dbReference>
<evidence type="ECO:0000256" key="5">
    <source>
        <dbReference type="ARBA" id="ARBA00022670"/>
    </source>
</evidence>
<keyword evidence="8 19" id="KW-0812">Transmembrane</keyword>
<evidence type="ECO:0000313" key="22">
    <source>
        <dbReference type="EMBL" id="RLQ97343.1"/>
    </source>
</evidence>
<comment type="catalytic activity">
    <reaction evidence="16">
        <text>Preferential cleavage: (Ac)2-L-Lys-D-Ala-|-D-Ala. Also transpeptidation of peptidyl-alanyl moieties that are N-acyl substituents of D-alanine.</text>
        <dbReference type="EC" id="3.4.16.4"/>
    </reaction>
</comment>
<evidence type="ECO:0000256" key="19">
    <source>
        <dbReference type="SAM" id="Phobius"/>
    </source>
</evidence>
<dbReference type="InterPro" id="IPR012338">
    <property type="entry name" value="Beta-lactam/transpept-like"/>
</dbReference>
<gene>
    <name evidence="22" type="ORF">D9X91_04120</name>
</gene>
<dbReference type="Pfam" id="PF00905">
    <property type="entry name" value="Transpeptidase"/>
    <property type="match status" value="1"/>
</dbReference>
<comment type="similarity">
    <text evidence="2">In the N-terminal section; belongs to the glycosyltransferase 51 family.</text>
</comment>
<dbReference type="RefSeq" id="WP_121679293.1">
    <property type="nucleotide sequence ID" value="NZ_RCVZ01000002.1"/>
</dbReference>
<keyword evidence="23" id="KW-1185">Reference proteome</keyword>
<evidence type="ECO:0000313" key="23">
    <source>
        <dbReference type="Proteomes" id="UP000276770"/>
    </source>
</evidence>
<keyword evidence="7" id="KW-0808">Transferase</keyword>
<evidence type="ECO:0000256" key="15">
    <source>
        <dbReference type="ARBA" id="ARBA00023316"/>
    </source>
</evidence>
<dbReference type="GO" id="GO:0009252">
    <property type="term" value="P:peptidoglycan biosynthetic process"/>
    <property type="evidence" value="ECO:0007669"/>
    <property type="project" value="UniProtKB-KW"/>
</dbReference>
<evidence type="ECO:0000256" key="11">
    <source>
        <dbReference type="ARBA" id="ARBA00022984"/>
    </source>
</evidence>
<feature type="transmembrane region" description="Helical" evidence="19">
    <location>
        <begin position="21"/>
        <end position="43"/>
    </location>
</feature>
<dbReference type="SUPFAM" id="SSF53955">
    <property type="entry name" value="Lysozyme-like"/>
    <property type="match status" value="1"/>
</dbReference>
<dbReference type="PANTHER" id="PTHR32282">
    <property type="entry name" value="BINDING PROTEIN TRANSPEPTIDASE, PUTATIVE-RELATED"/>
    <property type="match status" value="1"/>
</dbReference>
<dbReference type="InterPro" id="IPR001460">
    <property type="entry name" value="PCN-bd_Tpept"/>
</dbReference>
<evidence type="ECO:0000256" key="10">
    <source>
        <dbReference type="ARBA" id="ARBA00022960"/>
    </source>
</evidence>
<evidence type="ECO:0000256" key="9">
    <source>
        <dbReference type="ARBA" id="ARBA00022801"/>
    </source>
</evidence>
<dbReference type="GO" id="GO:0006508">
    <property type="term" value="P:proteolysis"/>
    <property type="evidence" value="ECO:0007669"/>
    <property type="project" value="UniProtKB-KW"/>
</dbReference>
<dbReference type="PANTHER" id="PTHR32282:SF32">
    <property type="entry name" value="PENICILLIN-BINDING PROTEIN 2A"/>
    <property type="match status" value="1"/>
</dbReference>
<dbReference type="EMBL" id="RCVZ01000002">
    <property type="protein sequence ID" value="RLQ97343.1"/>
    <property type="molecule type" value="Genomic_DNA"/>
</dbReference>
<comment type="caution">
    <text evidence="22">The sequence shown here is derived from an EMBL/GenBank/DDBJ whole genome shotgun (WGS) entry which is preliminary data.</text>
</comment>
<evidence type="ECO:0000256" key="2">
    <source>
        <dbReference type="ARBA" id="ARBA00007739"/>
    </source>
</evidence>
<dbReference type="Gene3D" id="3.40.710.10">
    <property type="entry name" value="DD-peptidase/beta-lactamase superfamily"/>
    <property type="match status" value="1"/>
</dbReference>
<dbReference type="FunFam" id="1.10.3810.10:FF:000001">
    <property type="entry name" value="Penicillin-binding protein 1A"/>
    <property type="match status" value="1"/>
</dbReference>
<dbReference type="GO" id="GO:0071555">
    <property type="term" value="P:cell wall organization"/>
    <property type="evidence" value="ECO:0007669"/>
    <property type="project" value="UniProtKB-KW"/>
</dbReference>
<protein>
    <submittedName>
        <fullName evidence="22">PBP1A family penicillin-binding protein</fullName>
    </submittedName>
</protein>
<keyword evidence="5" id="KW-0645">Protease</keyword>
<feature type="region of interest" description="Disordered" evidence="18">
    <location>
        <begin position="635"/>
        <end position="660"/>
    </location>
</feature>
<evidence type="ECO:0000256" key="8">
    <source>
        <dbReference type="ARBA" id="ARBA00022692"/>
    </source>
</evidence>
<dbReference type="InterPro" id="IPR001264">
    <property type="entry name" value="Glyco_trans_51"/>
</dbReference>
<evidence type="ECO:0000256" key="7">
    <source>
        <dbReference type="ARBA" id="ARBA00022679"/>
    </source>
</evidence>
<evidence type="ECO:0000259" key="21">
    <source>
        <dbReference type="Pfam" id="PF00912"/>
    </source>
</evidence>
<keyword evidence="15" id="KW-0961">Cell wall biogenesis/degradation</keyword>
<keyword evidence="4" id="KW-0121">Carboxypeptidase</keyword>
<organism evidence="22 23">
    <name type="scientific">Falsibacillus albus</name>
    <dbReference type="NCBI Taxonomy" id="2478915"/>
    <lineage>
        <taxon>Bacteria</taxon>
        <taxon>Bacillati</taxon>
        <taxon>Bacillota</taxon>
        <taxon>Bacilli</taxon>
        <taxon>Bacillales</taxon>
        <taxon>Bacillaceae</taxon>
        <taxon>Falsibacillus</taxon>
    </lineage>
</organism>
<keyword evidence="14" id="KW-0511">Multifunctional enzyme</keyword>
<dbReference type="SUPFAM" id="SSF56601">
    <property type="entry name" value="beta-lactamase/transpeptidase-like"/>
    <property type="match status" value="1"/>
</dbReference>
<sequence length="686" mass="76685">MGKIKQYMLAFKKFWKRKHMNQILILLFSILVLAFIGFFAYFASNANVEDLKKGLSQSTVIYDKDGDEASKVTANRTEGVDINNIPDRMKDAVVAIEDHRFYEHGGFDLKGMARAFVSNLFAGHVVAGGSTITQQLTKNALLSPERTYKRKIQELFLAAEIEKQYSKDEILQMYLNQIYFGHGAWGVQNASHKYFGKDVKDVSISEAAMLAGLIRAPSALNPYEHYDKAIQRRNVVLGQMKKYKMISSAEYKEAKSEKITLEDKGGDPLKNKYPSYVDAVLNEAINKYGLSQDDILTKGYKIYTTMDQNIQASLEKVYQRDSLFPQGKPDQMVQSSAILIDPTTGGIRGLVGGRGDHTFRGFNRATSLARQPGSIMKPLAVYTPAVQEGYTAMSPLKDEKMEFNGGYSPSNYNDKYLGEVPMYKALEESINVPAVWLLNEIGIQKGMDSVKKFGIPLTKDDRQLGLALGNIHKGVSPQEMAEAFSAFPNDGKREDSHIITKIVGPTGDVIMKWKKKETDVMSKKVADQMTSMMLNVVETGTGSKAQIPGHPIAGKTGSTQVSGTRNGTMDQWFVGYTPNLVGAVWMGYDHTDKNHYLTGLSENGVVPVFKAVMESAIPHVETKDFDVKSVNYSLEQERKKKEAEQKQSIEGKLKEKTKEWKKQLDEAKKRWKDLLKGHGHGKGNKH</sequence>
<evidence type="ECO:0000256" key="12">
    <source>
        <dbReference type="ARBA" id="ARBA00022989"/>
    </source>
</evidence>
<comment type="similarity">
    <text evidence="1">In the C-terminal section; belongs to the transpeptidase family.</text>
</comment>
<dbReference type="GO" id="GO:0009002">
    <property type="term" value="F:serine-type D-Ala-D-Ala carboxypeptidase activity"/>
    <property type="evidence" value="ECO:0007669"/>
    <property type="project" value="UniProtKB-EC"/>
</dbReference>
<keyword evidence="12 19" id="KW-1133">Transmembrane helix</keyword>
<feature type="domain" description="Penicillin-binding protein transpeptidase" evidence="20">
    <location>
        <begin position="336"/>
        <end position="614"/>
    </location>
</feature>
<evidence type="ECO:0000256" key="3">
    <source>
        <dbReference type="ARBA" id="ARBA00022475"/>
    </source>
</evidence>
<evidence type="ECO:0000256" key="17">
    <source>
        <dbReference type="ARBA" id="ARBA00049902"/>
    </source>
</evidence>